<dbReference type="Proteomes" id="UP000694287">
    <property type="component" value="Unassembled WGS sequence"/>
</dbReference>
<keyword evidence="2" id="KW-1133">Transmembrane helix</keyword>
<dbReference type="PANTHER" id="PTHR43681:SF1">
    <property type="entry name" value="SARCALUMENIN"/>
    <property type="match status" value="1"/>
</dbReference>
<reference evidence="4 5" key="1">
    <citation type="submission" date="2020-11" db="EMBL/GenBank/DDBJ databases">
        <title>Pseudonocardia abyssalis sp. nov. and Pseudonocardia oceani sp. nov., description and phylogenomic analysis of two novel actinomycetes isolated from the deep Southern Ocean.</title>
        <authorList>
            <person name="Parra J."/>
        </authorList>
    </citation>
    <scope>NUCLEOTIDE SEQUENCE [LARGE SCALE GENOMIC DNA]</scope>
    <source>
        <strain evidence="4 5">KRD-168</strain>
    </source>
</reference>
<protein>
    <submittedName>
        <fullName evidence="4">Dynamin family protein</fullName>
    </submittedName>
</protein>
<feature type="coiled-coil region" evidence="1">
    <location>
        <begin position="545"/>
        <end position="576"/>
    </location>
</feature>
<keyword evidence="5" id="KW-1185">Reference proteome</keyword>
<keyword evidence="1" id="KW-0175">Coiled coil</keyword>
<evidence type="ECO:0000256" key="1">
    <source>
        <dbReference type="SAM" id="Coils"/>
    </source>
</evidence>
<gene>
    <name evidence="4" type="ORF">I4I81_15630</name>
</gene>
<proteinExistence type="predicted"/>
<keyword evidence="2" id="KW-0812">Transmembrane</keyword>
<evidence type="ECO:0000313" key="5">
    <source>
        <dbReference type="Proteomes" id="UP000694287"/>
    </source>
</evidence>
<evidence type="ECO:0000259" key="3">
    <source>
        <dbReference type="Pfam" id="PF00350"/>
    </source>
</evidence>
<keyword evidence="2" id="KW-0472">Membrane</keyword>
<dbReference type="PANTHER" id="PTHR43681">
    <property type="entry name" value="TRANSMEMBRANE GTPASE FZO"/>
    <property type="match status" value="1"/>
</dbReference>
<dbReference type="EMBL" id="JADQDK010000001">
    <property type="protein sequence ID" value="MBW0135677.1"/>
    <property type="molecule type" value="Genomic_DNA"/>
</dbReference>
<dbReference type="InterPro" id="IPR051943">
    <property type="entry name" value="TRAFAC_Dynamin-like_GTPase"/>
</dbReference>
<evidence type="ECO:0000313" key="4">
    <source>
        <dbReference type="EMBL" id="MBW0135677.1"/>
    </source>
</evidence>
<accession>A0ABS6UU09</accession>
<evidence type="ECO:0000256" key="2">
    <source>
        <dbReference type="SAM" id="Phobius"/>
    </source>
</evidence>
<name>A0ABS6UU09_9PSEU</name>
<dbReference type="RefSeq" id="WP_218603349.1">
    <property type="nucleotide sequence ID" value="NZ_JADQDJ010000122.1"/>
</dbReference>
<dbReference type="Pfam" id="PF00350">
    <property type="entry name" value="Dynamin_N"/>
    <property type="match status" value="1"/>
</dbReference>
<organism evidence="4 5">
    <name type="scientific">Pseudonocardia abyssalis</name>
    <dbReference type="NCBI Taxonomy" id="2792008"/>
    <lineage>
        <taxon>Bacteria</taxon>
        <taxon>Bacillati</taxon>
        <taxon>Actinomycetota</taxon>
        <taxon>Actinomycetes</taxon>
        <taxon>Pseudonocardiales</taxon>
        <taxon>Pseudonocardiaceae</taxon>
        <taxon>Pseudonocardia</taxon>
    </lineage>
</organism>
<feature type="domain" description="Dynamin N-terminal" evidence="3">
    <location>
        <begin position="48"/>
        <end position="200"/>
    </location>
</feature>
<comment type="caution">
    <text evidence="4">The sequence shown here is derived from an EMBL/GenBank/DDBJ whole genome shotgun (WGS) entry which is preliminary data.</text>
</comment>
<dbReference type="InterPro" id="IPR045063">
    <property type="entry name" value="Dynamin_N"/>
</dbReference>
<feature type="transmembrane region" description="Helical" evidence="2">
    <location>
        <begin position="464"/>
        <end position="495"/>
    </location>
</feature>
<sequence>MTSPDPGSAGPTEAVDQALSAIARYARPDLDERLRISRARVLDGRVRVLVVGEFKQGKSMLVNGLVGAPVCPTFDDIATAVPTVVRHAETVTVTLVRRGGPGTEPERVEVPAADLAAHVCEQGNPGNREGWSHVEVGVPRPVLAGGLELVDTPGVGGLQSVHGAATMSALPSADAVLLVSDASQEYTAPEMAFLRHAASVCPTVACVLTKTDLYPESARIAELNRGHLAAAGITAELFEVSSTLRWHAVLTSDTEANAESGFPALVGYVRKRVLGQADRIARRGVVHDVLAVTDQIAGSLRAELTAQDPAAAAALLAGLTAAQERATALKERSARWQQTLNDGVADLNADIDYDLRDRMREISRLAEDELAAVGDPTKVWEQFSGWVQQEVANAAAANFVWATQRARHLAHQVAEHFSTDRDQLLPALRNDPSDALRSVRSMAMPSAESWGIGNKALTGMRGGYMGMLMFGMMGTFLGFATLINPLGIGAGLVMAGKSVGDERKRIVTKRQNEAKTAARRYVDDVTFQVAKDSRDRLRAVQRDLRDHFTEQAEQLKRSLAESQQAAERAIKQSQSERAARQAEITGQLEELEVVRRRARALLPTPAKAPQKVAS</sequence>